<protein>
    <recommendedName>
        <fullName evidence="6">Calcineurin-like phosphoesterase domain-containing protein</fullName>
    </recommendedName>
</protein>
<dbReference type="PANTHER" id="PTHR13315:SF1">
    <property type="entry name" value="PROTEIN TED1"/>
    <property type="match status" value="1"/>
</dbReference>
<dbReference type="GO" id="GO:0006506">
    <property type="term" value="P:GPI anchor biosynthetic process"/>
    <property type="evidence" value="ECO:0007669"/>
    <property type="project" value="InterPro"/>
</dbReference>
<proteinExistence type="predicted"/>
<sequence>MLWLRRVFYVLLIASFISFALLHNYSAIQDCHFPSPSPRVPRWTPRFISPQSQAPFRLLAFGDPQLEGDTSIPNVIRDSYRPSKLRLRLSQNRNPIKVLLEAVTDFFQYGILGALYKLRKQADLIGNDYYLAHIYQTLQRQTDPTHVTVLGDLLGSQWIDDTEFERRARRYWKRVFKNGIRVEDEITEEPTMEVLGEDKSWKQRIINIAGNHDIGYAGDLTKARLARFERAFGAPNWEIVFQVPSDRGDPAYLRLIILNSMNLDTPALDGNLQSQTYKSLNDIITRSEAVENRSVGTILLTHIPLHKQEGVCADAPYFSYGSNGHIREQNHLSEHSSRSILEGVFGISGNTRAPYHGLGRKGIIINGHDHEGCDVWHYLPRISSEADASSRQWNASRYEDSFLLTRATTVQKDDQYMPGIREVTLRSMMGEYGGWAYLVSGWVDNKTNEWRFEVSKCSAGVQHIWWAVHILVLATAGIGGFLGISSLLGSSSKPAASVSIPTAHKRVPSITLTPVYEDAISPTSSVPRPPSPFDHFNGNMEMSGGRARRRRSS</sequence>
<keyword evidence="3" id="KW-0812">Transmembrane</keyword>
<dbReference type="OrthoDB" id="9984693at2759"/>
<organism evidence="4 5">
    <name type="scientific">Gomphillus americanus</name>
    <dbReference type="NCBI Taxonomy" id="1940652"/>
    <lineage>
        <taxon>Eukaryota</taxon>
        <taxon>Fungi</taxon>
        <taxon>Dikarya</taxon>
        <taxon>Ascomycota</taxon>
        <taxon>Pezizomycotina</taxon>
        <taxon>Lecanoromycetes</taxon>
        <taxon>OSLEUM clade</taxon>
        <taxon>Ostropomycetidae</taxon>
        <taxon>Ostropales</taxon>
        <taxon>Graphidaceae</taxon>
        <taxon>Gomphilloideae</taxon>
        <taxon>Gomphillus</taxon>
    </lineage>
</organism>
<accession>A0A8H3EBF6</accession>
<evidence type="ECO:0000256" key="3">
    <source>
        <dbReference type="SAM" id="Phobius"/>
    </source>
</evidence>
<keyword evidence="5" id="KW-1185">Reference proteome</keyword>
<dbReference type="GO" id="GO:0016020">
    <property type="term" value="C:membrane"/>
    <property type="evidence" value="ECO:0007669"/>
    <property type="project" value="UniProtKB-SubCell"/>
</dbReference>
<feature type="transmembrane region" description="Helical" evidence="3">
    <location>
        <begin position="7"/>
        <end position="25"/>
    </location>
</feature>
<keyword evidence="3" id="KW-1133">Transmembrane helix</keyword>
<dbReference type="InterPro" id="IPR029052">
    <property type="entry name" value="Metallo-depent_PP-like"/>
</dbReference>
<dbReference type="GO" id="GO:0016787">
    <property type="term" value="F:hydrolase activity"/>
    <property type="evidence" value="ECO:0007669"/>
    <property type="project" value="InterPro"/>
</dbReference>
<dbReference type="AlphaFoldDB" id="A0A8H3EBF6"/>
<keyword evidence="1 3" id="KW-0472">Membrane</keyword>
<gene>
    <name evidence="4" type="ORF">GOMPHAMPRED_000234</name>
</gene>
<evidence type="ECO:0000313" key="5">
    <source>
        <dbReference type="Proteomes" id="UP000664169"/>
    </source>
</evidence>
<dbReference type="GO" id="GO:0005783">
    <property type="term" value="C:endoplasmic reticulum"/>
    <property type="evidence" value="ECO:0007669"/>
    <property type="project" value="TreeGrafter"/>
</dbReference>
<evidence type="ECO:0000256" key="2">
    <source>
        <dbReference type="SAM" id="MobiDB-lite"/>
    </source>
</evidence>
<dbReference type="InterPro" id="IPR033308">
    <property type="entry name" value="PGAP5/Cdc1/Ted1"/>
</dbReference>
<reference evidence="4" key="1">
    <citation type="submission" date="2021-03" db="EMBL/GenBank/DDBJ databases">
        <authorList>
            <person name="Tagirdzhanova G."/>
        </authorList>
    </citation>
    <scope>NUCLEOTIDE SEQUENCE</scope>
</reference>
<dbReference type="SUPFAM" id="SSF56300">
    <property type="entry name" value="Metallo-dependent phosphatases"/>
    <property type="match status" value="1"/>
</dbReference>
<dbReference type="PANTHER" id="PTHR13315">
    <property type="entry name" value="METALLO PHOSPHOESTERASE RELATED"/>
    <property type="match status" value="1"/>
</dbReference>
<feature type="transmembrane region" description="Helical" evidence="3">
    <location>
        <begin position="464"/>
        <end position="484"/>
    </location>
</feature>
<comment type="caution">
    <text evidence="4">The sequence shown here is derived from an EMBL/GenBank/DDBJ whole genome shotgun (WGS) entry which is preliminary data.</text>
</comment>
<dbReference type="EMBL" id="CAJPDQ010000001">
    <property type="protein sequence ID" value="CAF9903409.1"/>
    <property type="molecule type" value="Genomic_DNA"/>
</dbReference>
<evidence type="ECO:0000256" key="1">
    <source>
        <dbReference type="ARBA" id="ARBA00023136"/>
    </source>
</evidence>
<evidence type="ECO:0008006" key="6">
    <source>
        <dbReference type="Google" id="ProtNLM"/>
    </source>
</evidence>
<name>A0A8H3EBF6_9LECA</name>
<feature type="region of interest" description="Disordered" evidence="2">
    <location>
        <begin position="521"/>
        <end position="553"/>
    </location>
</feature>
<evidence type="ECO:0000313" key="4">
    <source>
        <dbReference type="EMBL" id="CAF9903409.1"/>
    </source>
</evidence>
<dbReference type="Proteomes" id="UP000664169">
    <property type="component" value="Unassembled WGS sequence"/>
</dbReference>